<proteinExistence type="predicted"/>
<name>A0A2M8S1F3_9PAST</name>
<gene>
    <name evidence="2" type="ORF">CVP05_09070</name>
</gene>
<evidence type="ECO:0000313" key="2">
    <source>
        <dbReference type="EMBL" id="PJG84970.1"/>
    </source>
</evidence>
<dbReference type="GO" id="GO:0006355">
    <property type="term" value="P:regulation of DNA-templated transcription"/>
    <property type="evidence" value="ECO:0007669"/>
    <property type="project" value="InterPro"/>
</dbReference>
<dbReference type="InterPro" id="IPR036634">
    <property type="entry name" value="PRD_sf"/>
</dbReference>
<dbReference type="SUPFAM" id="SSF63520">
    <property type="entry name" value="PTS-regulatory domain, PRD"/>
    <property type="match status" value="1"/>
</dbReference>
<protein>
    <recommendedName>
        <fullName evidence="1">PRD domain-containing protein</fullName>
    </recommendedName>
</protein>
<reference evidence="2 3" key="1">
    <citation type="submission" date="2017-11" db="EMBL/GenBank/DDBJ databases">
        <title>Reclassification of Bisgaard taxon 7 as Conservatibacter flavescens gen. nov., sp. nov.</title>
        <authorList>
            <person name="Christensen H."/>
        </authorList>
    </citation>
    <scope>NUCLEOTIDE SEQUENCE [LARGE SCALE GENOMIC DNA]</scope>
    <source>
        <strain evidence="2 3">7_4</strain>
    </source>
</reference>
<dbReference type="InterPro" id="IPR011608">
    <property type="entry name" value="PRD"/>
</dbReference>
<dbReference type="Proteomes" id="UP000229329">
    <property type="component" value="Unassembled WGS sequence"/>
</dbReference>
<dbReference type="AlphaFoldDB" id="A0A2M8S1F3"/>
<sequence>MNTYQRLVLLEKIKLIDEQIMHVVLQIEQHLAQQWQVNTQTKQMEILLIHLANSLGRIRRGFSAQPLNSDMFAEIQSAADFPKILHLHNEILSFIPFVIPQSEQTHFIANIYSLTLDQPIILEK</sequence>
<organism evidence="2 3">
    <name type="scientific">Conservatibacter flavescens</name>
    <dbReference type="NCBI Taxonomy" id="28161"/>
    <lineage>
        <taxon>Bacteria</taxon>
        <taxon>Pseudomonadati</taxon>
        <taxon>Pseudomonadota</taxon>
        <taxon>Gammaproteobacteria</taxon>
        <taxon>Pasteurellales</taxon>
        <taxon>Pasteurellaceae</taxon>
        <taxon>Conservatibacter</taxon>
    </lineage>
</organism>
<evidence type="ECO:0000259" key="1">
    <source>
        <dbReference type="PROSITE" id="PS51372"/>
    </source>
</evidence>
<accession>A0A2M8S1F3</accession>
<evidence type="ECO:0000313" key="3">
    <source>
        <dbReference type="Proteomes" id="UP000229329"/>
    </source>
</evidence>
<comment type="caution">
    <text evidence="2">The sequence shown here is derived from an EMBL/GenBank/DDBJ whole genome shotgun (WGS) entry which is preliminary data.</text>
</comment>
<keyword evidence="3" id="KW-1185">Reference proteome</keyword>
<feature type="domain" description="PRD" evidence="1">
    <location>
        <begin position="15"/>
        <end position="121"/>
    </location>
</feature>
<dbReference type="OrthoDB" id="5688967at2"/>
<dbReference type="Gene3D" id="1.10.1790.10">
    <property type="entry name" value="PRD domain"/>
    <property type="match status" value="1"/>
</dbReference>
<dbReference type="RefSeq" id="WP_100289248.1">
    <property type="nucleotide sequence ID" value="NZ_PHHA01000020.1"/>
</dbReference>
<dbReference type="PROSITE" id="PS51372">
    <property type="entry name" value="PRD_2"/>
    <property type="match status" value="1"/>
</dbReference>
<dbReference type="EMBL" id="PHHA01000020">
    <property type="protein sequence ID" value="PJG84970.1"/>
    <property type="molecule type" value="Genomic_DNA"/>
</dbReference>